<accession>A0ABP1D830</accession>
<dbReference type="InterPro" id="IPR001245">
    <property type="entry name" value="Ser-Thr/Tyr_kinase_cat_dom"/>
</dbReference>
<feature type="transmembrane region" description="Helical" evidence="1">
    <location>
        <begin position="147"/>
        <end position="164"/>
    </location>
</feature>
<dbReference type="EMBL" id="OZ037946">
    <property type="protein sequence ID" value="CAL1703079.1"/>
    <property type="molecule type" value="Genomic_DNA"/>
</dbReference>
<feature type="transmembrane region" description="Helical" evidence="1">
    <location>
        <begin position="118"/>
        <end position="135"/>
    </location>
</feature>
<dbReference type="PROSITE" id="PS50011">
    <property type="entry name" value="PROTEIN_KINASE_DOM"/>
    <property type="match status" value="1"/>
</dbReference>
<dbReference type="Proteomes" id="UP001497453">
    <property type="component" value="Chromosome 3"/>
</dbReference>
<name>A0ABP1D830_9APHY</name>
<dbReference type="InterPro" id="IPR051681">
    <property type="entry name" value="Ser/Thr_Kinases-Pseudokinases"/>
</dbReference>
<dbReference type="InterPro" id="IPR011009">
    <property type="entry name" value="Kinase-like_dom_sf"/>
</dbReference>
<feature type="transmembrane region" description="Helical" evidence="1">
    <location>
        <begin position="206"/>
        <end position="228"/>
    </location>
</feature>
<dbReference type="Pfam" id="PF07714">
    <property type="entry name" value="PK_Tyr_Ser-Thr"/>
    <property type="match status" value="1"/>
</dbReference>
<evidence type="ECO:0000256" key="1">
    <source>
        <dbReference type="SAM" id="Phobius"/>
    </source>
</evidence>
<evidence type="ECO:0000313" key="4">
    <source>
        <dbReference type="Proteomes" id="UP001497453"/>
    </source>
</evidence>
<dbReference type="PANTHER" id="PTHR44329">
    <property type="entry name" value="SERINE/THREONINE-PROTEIN KINASE TNNI3K-RELATED"/>
    <property type="match status" value="1"/>
</dbReference>
<proteinExistence type="predicted"/>
<dbReference type="InterPro" id="IPR000719">
    <property type="entry name" value="Prot_kinase_dom"/>
</dbReference>
<keyword evidence="4" id="KW-1185">Reference proteome</keyword>
<keyword evidence="1" id="KW-1133">Transmembrane helix</keyword>
<keyword evidence="1" id="KW-0472">Membrane</keyword>
<dbReference type="SUPFAM" id="SSF56112">
    <property type="entry name" value="Protein kinase-like (PK-like)"/>
    <property type="match status" value="1"/>
</dbReference>
<dbReference type="Gene3D" id="1.10.510.10">
    <property type="entry name" value="Transferase(Phosphotransferase) domain 1"/>
    <property type="match status" value="1"/>
</dbReference>
<protein>
    <recommendedName>
        <fullName evidence="2">Protein kinase domain-containing protein</fullName>
    </recommendedName>
</protein>
<evidence type="ECO:0000259" key="2">
    <source>
        <dbReference type="PROSITE" id="PS50011"/>
    </source>
</evidence>
<organism evidence="3 4">
    <name type="scientific">Somion occarium</name>
    <dbReference type="NCBI Taxonomy" id="3059160"/>
    <lineage>
        <taxon>Eukaryota</taxon>
        <taxon>Fungi</taxon>
        <taxon>Dikarya</taxon>
        <taxon>Basidiomycota</taxon>
        <taxon>Agaricomycotina</taxon>
        <taxon>Agaricomycetes</taxon>
        <taxon>Polyporales</taxon>
        <taxon>Cerrenaceae</taxon>
        <taxon>Somion</taxon>
    </lineage>
</organism>
<evidence type="ECO:0000313" key="3">
    <source>
        <dbReference type="EMBL" id="CAL1703079.1"/>
    </source>
</evidence>
<sequence>MSQDGPATFRVRTLWRTLVEPRQDLLEDDREPLGELSAFFLGALILKLVYRAFTAYAGCSLQDDNALRRFAPCHSEALMACCGRFAVAVSPPAFARTLYEYILVQDRDTWIGTFPQRSSFLVLVVKIGALIWFFIRLDGRSPPPRYLVHIAFPLTYTMLIYEYMKTLKRLDMCTAVSTLIVYLIVTELHGWQVYYLKGPGKKGPRLGYIAIIGYAVMVVDVCIIDDIVHPVLGTLLVRTPLLRHWDDERITLVGHILDLRREACPWIIANPPRRWRNFDSNESIVDMCARLEMDDEKHQSVSRWRRWFWSHEEVDASDVAEAKKQLYGMIVDHQDLPSLASYSQGRTQVDLFQSNSAQPASSLDRHRMIPLRSIEPVFVSEEMILDQIIDAVCSYAVSVILTLRPFVNSATVTAWAEDMKFNRNGDLILHISLLQWLAFPWGPKFSILSRSRSFDFQGSLFDMKARLLLERWIWHQKRDTYEKIMAAREELAFSLMSILQHVLDVSQYARHSDWSPLTSPHSVGRQEARAVLIHLTKTSGLLPSSFFLTDILDDVGRDIQGVGGFADIRTARYRGAPVALKCLHHEFAVSGTSKLKALYREAIVWRQLNHPYILPFYGICHVTFSDKESACLVWPWMKMGDFYTVASSLISAGKVLPLDSWLWQVARGLEHLHESHIVHGDLRGPNILFDENLRVQLTDFGLASFFDSTSSDVPSSGGNPRWMAPELLHAQSLEDTIAIPDARCDIYSFACLCIEFYTRRAPFAHLKTHPAVMTAVLYRNDRPRRPMGELDMGQAMPQVLWDLVQHCWEERPEDRPFARAVVARLQHIMASG</sequence>
<reference evidence="4" key="1">
    <citation type="submission" date="2024-04" db="EMBL/GenBank/DDBJ databases">
        <authorList>
            <person name="Shaw F."/>
            <person name="Minotto A."/>
        </authorList>
    </citation>
    <scope>NUCLEOTIDE SEQUENCE [LARGE SCALE GENOMIC DNA]</scope>
</reference>
<feature type="domain" description="Protein kinase" evidence="2">
    <location>
        <begin position="554"/>
        <end position="830"/>
    </location>
</feature>
<gene>
    <name evidence="3" type="ORF">GFSPODELE1_LOCUS4392</name>
</gene>
<keyword evidence="1" id="KW-0812">Transmembrane</keyword>